<protein>
    <submittedName>
        <fullName evidence="1">Methyltransferase domain-containing protein</fullName>
    </submittedName>
</protein>
<dbReference type="Proteomes" id="UP001631969">
    <property type="component" value="Unassembled WGS sequence"/>
</dbReference>
<keyword evidence="2" id="KW-1185">Reference proteome</keyword>
<comment type="caution">
    <text evidence="1">The sequence shown here is derived from an EMBL/GenBank/DDBJ whole genome shotgun (WGS) entry which is preliminary data.</text>
</comment>
<sequence length="272" mass="31797">MRIDIGCGKRPHQNCVGLDRIPGEGVAMVHDFDYPIPIADNSVDFIMASNSLQYAADLPKVMKELYRICRHKAVVCIVAPYAHSTSHMANPRFRQSFNEHSPRYWTRHRSFPGNLEEYYLTRTDTWSLLVDEDPAEAGEPDFRLLKLELFYYPPYQGCYDPLELTILRQSQLNVADQIMYHLVAIKAPVEEHELEWMRISEQLEEPETITQTRSLSRMLIKAEEEPPFCMDSFEPVIMEQKRQKAPRTSNLRRTVRKKNAAAKKRRKIMRKP</sequence>
<gene>
    <name evidence="1" type="ORF">ACI1P1_18545</name>
</gene>
<evidence type="ECO:0000313" key="1">
    <source>
        <dbReference type="EMBL" id="MFM9330302.1"/>
    </source>
</evidence>
<organism evidence="1 2">
    <name type="scientific">Paenibacillus mesotrionivorans</name>
    <dbReference type="NCBI Taxonomy" id="3160968"/>
    <lineage>
        <taxon>Bacteria</taxon>
        <taxon>Bacillati</taxon>
        <taxon>Bacillota</taxon>
        <taxon>Bacilli</taxon>
        <taxon>Bacillales</taxon>
        <taxon>Paenibacillaceae</taxon>
        <taxon>Paenibacillus</taxon>
    </lineage>
</organism>
<accession>A0ACC7P4Q0</accession>
<keyword evidence="1" id="KW-0489">Methyltransferase</keyword>
<reference evidence="1" key="1">
    <citation type="submission" date="2024-12" db="EMBL/GenBank/DDBJ databases">
        <authorList>
            <person name="Wu N."/>
        </authorList>
    </citation>
    <scope>NUCLEOTIDE SEQUENCE</scope>
    <source>
        <strain evidence="1">P15</strain>
    </source>
</reference>
<dbReference type="EMBL" id="JBJURJ010000012">
    <property type="protein sequence ID" value="MFM9330302.1"/>
    <property type="molecule type" value="Genomic_DNA"/>
</dbReference>
<evidence type="ECO:0000313" key="2">
    <source>
        <dbReference type="Proteomes" id="UP001631969"/>
    </source>
</evidence>
<name>A0ACC7P4Q0_9BACL</name>
<keyword evidence="1" id="KW-0808">Transferase</keyword>
<proteinExistence type="predicted"/>